<evidence type="ECO:0000313" key="4">
    <source>
        <dbReference type="Proteomes" id="UP000007382"/>
    </source>
</evidence>
<dbReference type="GO" id="GO:0005524">
    <property type="term" value="F:ATP binding"/>
    <property type="evidence" value="ECO:0007669"/>
    <property type="project" value="InterPro"/>
</dbReference>
<dbReference type="KEGG" id="lfc:LFE_0111"/>
<dbReference type="eggNOG" id="COG1061">
    <property type="taxonomic scope" value="Bacteria"/>
</dbReference>
<reference evidence="4" key="2">
    <citation type="submission" date="2012-03" db="EMBL/GenBank/DDBJ databases">
        <title>The complete genome sequence of the pioneer microbe on fresh volcanic deposit, Leptospirillum ferrooxidans strain C2-3.</title>
        <authorList>
            <person name="Fujimura R."/>
            <person name="Sato Y."/>
            <person name="Nishizawa T."/>
            <person name="Nanba K."/>
            <person name="Oshima K."/>
            <person name="Hattori M."/>
            <person name="Kamijo T."/>
            <person name="Ohta H."/>
        </authorList>
    </citation>
    <scope>NUCLEOTIDE SEQUENCE [LARGE SCALE GENOMIC DNA]</scope>
    <source>
        <strain evidence="4">C2-3</strain>
    </source>
</reference>
<proteinExistence type="predicted"/>
<dbReference type="HOGENOM" id="CLU_005588_1_1_0"/>
<dbReference type="InterPro" id="IPR021835">
    <property type="entry name" value="DUF3427"/>
</dbReference>
<dbReference type="eggNOG" id="COG3886">
    <property type="taxonomic scope" value="Bacteria"/>
</dbReference>
<dbReference type="InterPro" id="IPR014001">
    <property type="entry name" value="Helicase_ATP-bd"/>
</dbReference>
<dbReference type="PROSITE" id="PS51192">
    <property type="entry name" value="HELICASE_ATP_BIND_1"/>
    <property type="match status" value="1"/>
</dbReference>
<dbReference type="CDD" id="cd18032">
    <property type="entry name" value="DEXHc_RE_I_III_res"/>
    <property type="match status" value="1"/>
</dbReference>
<dbReference type="PANTHER" id="PTHR47962:SF7">
    <property type="entry name" value="MITOCHONDRIAL ATP-DEPENDENT HELICASE IRC3-RELATED"/>
    <property type="match status" value="1"/>
</dbReference>
<dbReference type="Pfam" id="PF13091">
    <property type="entry name" value="PLDc_2"/>
    <property type="match status" value="1"/>
</dbReference>
<evidence type="ECO:0000259" key="1">
    <source>
        <dbReference type="PROSITE" id="PS51192"/>
    </source>
</evidence>
<sequence length="1042" mass="119724">MEPLAYGLYEALLDERLKEIFRLHPDLHPVFGKVDPEEEPSRYVSFVSQVLNQALQESPPEKRIRLVNHLLEQIVLDGGLDDFRDKRLVPDEKSLLLEVTPPHYSGRTGLPRPQTPLAKSSLFTGSPSEPQLAHELLEEMYSADRVDILVSFIKWSGLRLLMEGFEDLLKNRVPVRFITTSYMGASDPPAVEWLSRLPNVEIRVSYDTQRTRLHAKAYLFHRLSGFSTAYIGSSNMSHPAMSSGLEWNLKVTAQDMGHILEKFRVEFETYWNSKEFVPFGRDQNETFRKAILQARKPDKHREAFFFDLRPHPFQERILEALDRDRLVHGRKRNLVVAATGTGKTVVAAFDFRRFHERKNRQARLLFVAHRVEILEQALATFRNVLRDHTFGEILGGGYEPSRLDHLFCSVGMLSSRRLWDRLKSDFYDFIVVDEVHHGPAGSYRPLFEHFSPEVLLGLTATPERMDGESVASDFGNRFSAEIRLPEALEEKLLCPFQYFGVADPVALSEDRFWKNGRFDVSALENVYTGDDVLAKNRLEVILSSLDRYLPDRSSLKGIGFCASQKHARYMAEQFNRRGILSNVILSDVNNPECRNRLDDLSSGKLTFLFTVDKLSEGIDLPSVNAVLFLRPTESLTVFLQQLGRGLRHAPEKDCLTVLDFVGQVHRRYRIDTKLKALLPHHRYSIEREVLEDFPHLPPGCSIRLDRIARKQVLENIRENLKNLSVVIPERLETFESETGRPLTFGNFVTYHDIEPDILLSSRSWSEWKSRARLALVPKDPDLTLLRESLIHASFMNDPEEIRVMKKTITCLQQKDIQQALSISGNWGAPIHRRLWRKKGSLLKMASLEDSFGRLCRNPSILFDLQEILDWALENSDASPSVPELPFRTSLRLHGRYGNEDLQGVLGHFSIETPGLRGVGVIPFKQIKTYALLVTFGKTEKDFSPTTMYADYPINQSLLHWESQSDTKALSEKGQNLIEHKKRGYTILVFARDVKKRNQHTVPFTYLGPVECESHEGERPIRMIWRLLYPMPADMFENNRRGG</sequence>
<dbReference type="PATRIC" id="fig|1162668.3.peg.134"/>
<dbReference type="Pfam" id="PF04851">
    <property type="entry name" value="ResIII"/>
    <property type="match status" value="1"/>
</dbReference>
<dbReference type="Pfam" id="PF00271">
    <property type="entry name" value="Helicase_C"/>
    <property type="match status" value="1"/>
</dbReference>
<dbReference type="InterPro" id="IPR027417">
    <property type="entry name" value="P-loop_NTPase"/>
</dbReference>
<feature type="domain" description="Helicase ATP-binding" evidence="1">
    <location>
        <begin position="324"/>
        <end position="480"/>
    </location>
</feature>
<feature type="domain" description="Helicase C-terminal" evidence="2">
    <location>
        <begin position="544"/>
        <end position="690"/>
    </location>
</feature>
<dbReference type="InterPro" id="IPR006935">
    <property type="entry name" value="Helicase/UvrB_N"/>
</dbReference>
<dbReference type="PANTHER" id="PTHR47962">
    <property type="entry name" value="ATP-DEPENDENT HELICASE LHR-RELATED-RELATED"/>
    <property type="match status" value="1"/>
</dbReference>
<dbReference type="PROSITE" id="PS51194">
    <property type="entry name" value="HELICASE_CTER"/>
    <property type="match status" value="1"/>
</dbReference>
<organism evidence="3 4">
    <name type="scientific">Leptospirillum ferrooxidans (strain C2-3)</name>
    <dbReference type="NCBI Taxonomy" id="1162668"/>
    <lineage>
        <taxon>Bacteria</taxon>
        <taxon>Pseudomonadati</taxon>
        <taxon>Nitrospirota</taxon>
        <taxon>Nitrospiria</taxon>
        <taxon>Nitrospirales</taxon>
        <taxon>Nitrospiraceae</taxon>
        <taxon>Leptospirillum</taxon>
    </lineage>
</organism>
<dbReference type="REBASE" id="45946">
    <property type="entry name" value="LfeC23ORF111P"/>
</dbReference>
<dbReference type="Pfam" id="PF11907">
    <property type="entry name" value="DUF3427"/>
    <property type="match status" value="1"/>
</dbReference>
<dbReference type="CDD" id="cd09203">
    <property type="entry name" value="PLDc_N_DEXD_b1"/>
    <property type="match status" value="1"/>
</dbReference>
<dbReference type="AlphaFoldDB" id="I0IKP1"/>
<dbReference type="InterPro" id="IPR052511">
    <property type="entry name" value="ATP-dep_Helicase"/>
</dbReference>
<reference evidence="3 4" key="1">
    <citation type="journal article" date="2012" name="J. Bacteriol.">
        <title>Complete Genome Sequence of Leptospirillum ferrooxidans Strain C2-3, Isolated from a Fresh Volcanic Ash Deposit on the Island of Miyake, Japan.</title>
        <authorList>
            <person name="Fujimura R."/>
            <person name="Sato Y."/>
            <person name="Nishizawa T."/>
            <person name="Oshima K."/>
            <person name="Kim S.-W."/>
            <person name="Hattori M."/>
            <person name="Kamijo T."/>
            <person name="Ohta H."/>
        </authorList>
    </citation>
    <scope>NUCLEOTIDE SEQUENCE [LARGE SCALE GENOMIC DNA]</scope>
    <source>
        <strain evidence="3 4">C2-3</strain>
    </source>
</reference>
<protein>
    <submittedName>
        <fullName evidence="3">Putative type III restriction protein res subunit</fullName>
    </submittedName>
</protein>
<evidence type="ECO:0000313" key="3">
    <source>
        <dbReference type="EMBL" id="BAM05840.1"/>
    </source>
</evidence>
<dbReference type="RefSeq" id="WP_014448335.1">
    <property type="nucleotide sequence ID" value="NC_017094.1"/>
</dbReference>
<dbReference type="SUPFAM" id="SSF56024">
    <property type="entry name" value="Phospholipase D/nuclease"/>
    <property type="match status" value="1"/>
</dbReference>
<dbReference type="STRING" id="1162668.LFE_0111"/>
<gene>
    <name evidence="3" type="ordered locus">LFE_0111</name>
</gene>
<dbReference type="InterPro" id="IPR025202">
    <property type="entry name" value="PLD-like_dom"/>
</dbReference>
<dbReference type="SMART" id="SM00487">
    <property type="entry name" value="DEXDc"/>
    <property type="match status" value="1"/>
</dbReference>
<dbReference type="SMART" id="SM00490">
    <property type="entry name" value="HELICc"/>
    <property type="match status" value="1"/>
</dbReference>
<keyword evidence="4" id="KW-1185">Reference proteome</keyword>
<accession>I0IKP1</accession>
<dbReference type="EMBL" id="AP012342">
    <property type="protein sequence ID" value="BAM05840.1"/>
    <property type="molecule type" value="Genomic_DNA"/>
</dbReference>
<name>I0IKP1_LEPFC</name>
<dbReference type="GO" id="GO:0003677">
    <property type="term" value="F:DNA binding"/>
    <property type="evidence" value="ECO:0007669"/>
    <property type="project" value="InterPro"/>
</dbReference>
<dbReference type="Proteomes" id="UP000007382">
    <property type="component" value="Chromosome"/>
</dbReference>
<dbReference type="Gene3D" id="3.40.50.300">
    <property type="entry name" value="P-loop containing nucleotide triphosphate hydrolases"/>
    <property type="match status" value="2"/>
</dbReference>
<dbReference type="GO" id="GO:0016887">
    <property type="term" value="F:ATP hydrolysis activity"/>
    <property type="evidence" value="ECO:0007669"/>
    <property type="project" value="TreeGrafter"/>
</dbReference>
<dbReference type="InterPro" id="IPR001650">
    <property type="entry name" value="Helicase_C-like"/>
</dbReference>
<dbReference type="SUPFAM" id="SSF52540">
    <property type="entry name" value="P-loop containing nucleoside triphosphate hydrolases"/>
    <property type="match status" value="1"/>
</dbReference>
<dbReference type="Gene3D" id="3.30.870.10">
    <property type="entry name" value="Endonuclease Chain A"/>
    <property type="match status" value="1"/>
</dbReference>
<evidence type="ECO:0000259" key="2">
    <source>
        <dbReference type="PROSITE" id="PS51194"/>
    </source>
</evidence>
<dbReference type="CDD" id="cd18799">
    <property type="entry name" value="SF2_C_EcoAI-like"/>
    <property type="match status" value="1"/>
</dbReference>